<name>A0A0A0LBI2_CUCSA</name>
<dbReference type="Proteomes" id="UP000029981">
    <property type="component" value="Chromosome 3"/>
</dbReference>
<keyword evidence="4 12" id="KW-0732">Signal</keyword>
<keyword evidence="5 11" id="KW-0472">Membrane</keyword>
<feature type="compositionally biased region" description="Pro residues" evidence="10">
    <location>
        <begin position="142"/>
        <end position="162"/>
    </location>
</feature>
<dbReference type="InterPro" id="IPR008972">
    <property type="entry name" value="Cupredoxin"/>
</dbReference>
<dbReference type="GO" id="GO:0005886">
    <property type="term" value="C:plasma membrane"/>
    <property type="evidence" value="ECO:0000318"/>
    <property type="project" value="GO_Central"/>
</dbReference>
<evidence type="ECO:0000256" key="10">
    <source>
        <dbReference type="SAM" id="MobiDB-lite"/>
    </source>
</evidence>
<feature type="chain" id="PRO_5001965910" description="Phytocyanin domain-containing protein" evidence="12">
    <location>
        <begin position="24"/>
        <end position="248"/>
    </location>
</feature>
<protein>
    <recommendedName>
        <fullName evidence="13">Phytocyanin domain-containing protein</fullName>
    </recommendedName>
</protein>
<evidence type="ECO:0000313" key="14">
    <source>
        <dbReference type="EMBL" id="KGN57992.1"/>
    </source>
</evidence>
<dbReference type="Pfam" id="PF02298">
    <property type="entry name" value="Cu_bind_like"/>
    <property type="match status" value="1"/>
</dbReference>
<evidence type="ECO:0000256" key="1">
    <source>
        <dbReference type="ARBA" id="ARBA00004609"/>
    </source>
</evidence>
<reference evidence="14 15" key="2">
    <citation type="journal article" date="2009" name="PLoS ONE">
        <title>An integrated genetic and cytogenetic map of the cucumber genome.</title>
        <authorList>
            <person name="Ren Y."/>
            <person name="Zhang Z."/>
            <person name="Liu J."/>
            <person name="Staub J.E."/>
            <person name="Han Y."/>
            <person name="Cheng Z."/>
            <person name="Li X."/>
            <person name="Lu J."/>
            <person name="Miao H."/>
            <person name="Kang H."/>
            <person name="Xie B."/>
            <person name="Gu X."/>
            <person name="Wang X."/>
            <person name="Du Y."/>
            <person name="Jin W."/>
            <person name="Huang S."/>
        </authorList>
    </citation>
    <scope>NUCLEOTIDE SEQUENCE [LARGE SCALE GENOMIC DNA]</scope>
    <source>
        <strain evidence="15">cv. 9930</strain>
    </source>
</reference>
<keyword evidence="15" id="KW-1185">Reference proteome</keyword>
<sequence length="248" mass="25800">MAKLGFAFGAVVCVMMFLQKGEGTQFIVGGAKGWSVSMAQTYNQWAEANRFQIGDSLVFNYDGGQDSVLQVTQDDYTNCNIQSPIKQYSGGHSVFQFDKSGPYYFISGNKDNCLRNEKLVVIVLADRSNSNSNQTTTSPISAPSPSPSPSPPNSTEPTPSPAPANDQTGAPSPPPSGSTEINPSTPPAEEINPSPPTTGVESPSPSAGTVEINPAPPVSGPPPSVGYSIISGSFGSIGAFVAAVFLSF</sequence>
<dbReference type="PROSITE" id="PS51485">
    <property type="entry name" value="PHYTOCYANIN"/>
    <property type="match status" value="1"/>
</dbReference>
<accession>A0A0A0LBI2</accession>
<keyword evidence="2" id="KW-1003">Cell membrane</keyword>
<evidence type="ECO:0000256" key="11">
    <source>
        <dbReference type="SAM" id="Phobius"/>
    </source>
</evidence>
<evidence type="ECO:0000256" key="4">
    <source>
        <dbReference type="ARBA" id="ARBA00022729"/>
    </source>
</evidence>
<evidence type="ECO:0000256" key="9">
    <source>
        <dbReference type="ARBA" id="ARBA00035011"/>
    </source>
</evidence>
<proteinExistence type="inferred from homology"/>
<evidence type="ECO:0000256" key="7">
    <source>
        <dbReference type="ARBA" id="ARBA00023180"/>
    </source>
</evidence>
<feature type="domain" description="Phytocyanin" evidence="13">
    <location>
        <begin position="24"/>
        <end position="125"/>
    </location>
</feature>
<evidence type="ECO:0000313" key="15">
    <source>
        <dbReference type="Proteomes" id="UP000029981"/>
    </source>
</evidence>
<dbReference type="InterPro" id="IPR039391">
    <property type="entry name" value="Phytocyanin-like"/>
</dbReference>
<dbReference type="InterPro" id="IPR041846">
    <property type="entry name" value="ENL_dom"/>
</dbReference>
<keyword evidence="11" id="KW-0812">Transmembrane</keyword>
<evidence type="ECO:0000256" key="5">
    <source>
        <dbReference type="ARBA" id="ARBA00023136"/>
    </source>
</evidence>
<keyword evidence="7" id="KW-0325">Glycoprotein</keyword>
<reference evidence="14 15" key="1">
    <citation type="journal article" date="2009" name="Nat. Genet.">
        <title>The genome of the cucumber, Cucumis sativus L.</title>
        <authorList>
            <person name="Huang S."/>
            <person name="Li R."/>
            <person name="Zhang Z."/>
            <person name="Li L."/>
            <person name="Gu X."/>
            <person name="Fan W."/>
            <person name="Lucas W.J."/>
            <person name="Wang X."/>
            <person name="Xie B."/>
            <person name="Ni P."/>
            <person name="Ren Y."/>
            <person name="Zhu H."/>
            <person name="Li J."/>
            <person name="Lin K."/>
            <person name="Jin W."/>
            <person name="Fei Z."/>
            <person name="Li G."/>
            <person name="Staub J."/>
            <person name="Kilian A."/>
            <person name="van der Vossen E.A."/>
            <person name="Wu Y."/>
            <person name="Guo J."/>
            <person name="He J."/>
            <person name="Jia Z."/>
            <person name="Ren Y."/>
            <person name="Tian G."/>
            <person name="Lu Y."/>
            <person name="Ruan J."/>
            <person name="Qian W."/>
            <person name="Wang M."/>
            <person name="Huang Q."/>
            <person name="Li B."/>
            <person name="Xuan Z."/>
            <person name="Cao J."/>
            <person name="Asan"/>
            <person name="Wu Z."/>
            <person name="Zhang J."/>
            <person name="Cai Q."/>
            <person name="Bai Y."/>
            <person name="Zhao B."/>
            <person name="Han Y."/>
            <person name="Li Y."/>
            <person name="Li X."/>
            <person name="Wang S."/>
            <person name="Shi Q."/>
            <person name="Liu S."/>
            <person name="Cho W.K."/>
            <person name="Kim J.Y."/>
            <person name="Xu Y."/>
            <person name="Heller-Uszynska K."/>
            <person name="Miao H."/>
            <person name="Cheng Z."/>
            <person name="Zhang S."/>
            <person name="Wu J."/>
            <person name="Yang Y."/>
            <person name="Kang H."/>
            <person name="Li M."/>
            <person name="Liang H."/>
            <person name="Ren X."/>
            <person name="Shi Z."/>
            <person name="Wen M."/>
            <person name="Jian M."/>
            <person name="Yang H."/>
            <person name="Zhang G."/>
            <person name="Yang Z."/>
            <person name="Chen R."/>
            <person name="Liu S."/>
            <person name="Li J."/>
            <person name="Ma L."/>
            <person name="Liu H."/>
            <person name="Zhou Y."/>
            <person name="Zhao J."/>
            <person name="Fang X."/>
            <person name="Li G."/>
            <person name="Fang L."/>
            <person name="Li Y."/>
            <person name="Liu D."/>
            <person name="Zheng H."/>
            <person name="Zhang Y."/>
            <person name="Qin N."/>
            <person name="Li Z."/>
            <person name="Yang G."/>
            <person name="Yang S."/>
            <person name="Bolund L."/>
            <person name="Kristiansen K."/>
            <person name="Zheng H."/>
            <person name="Li S."/>
            <person name="Zhang X."/>
            <person name="Yang H."/>
            <person name="Wang J."/>
            <person name="Sun R."/>
            <person name="Zhang B."/>
            <person name="Jiang S."/>
            <person name="Wang J."/>
            <person name="Du Y."/>
            <person name="Li S."/>
        </authorList>
    </citation>
    <scope>NUCLEOTIDE SEQUENCE [LARGE SCALE GENOMIC DNA]</scope>
    <source>
        <strain evidence="15">cv. 9930</strain>
    </source>
</reference>
<dbReference type="InterPro" id="IPR003245">
    <property type="entry name" value="Phytocyanin_dom"/>
</dbReference>
<evidence type="ECO:0000256" key="6">
    <source>
        <dbReference type="ARBA" id="ARBA00023157"/>
    </source>
</evidence>
<evidence type="ECO:0000256" key="8">
    <source>
        <dbReference type="ARBA" id="ARBA00023288"/>
    </source>
</evidence>
<dbReference type="GO" id="GO:0009055">
    <property type="term" value="F:electron transfer activity"/>
    <property type="evidence" value="ECO:0007669"/>
    <property type="project" value="InterPro"/>
</dbReference>
<dbReference type="OrthoDB" id="691587at2759"/>
<keyword evidence="8" id="KW-0449">Lipoprotein</keyword>
<dbReference type="AlphaFoldDB" id="A0A0A0LBI2"/>
<dbReference type="EMBL" id="CM002924">
    <property type="protein sequence ID" value="KGN57992.1"/>
    <property type="molecule type" value="Genomic_DNA"/>
</dbReference>
<comment type="subcellular location">
    <subcellularLocation>
        <location evidence="1">Cell membrane</location>
        <topology evidence="1">Lipid-anchor</topology>
        <topology evidence="1">GPI-anchor</topology>
    </subcellularLocation>
</comment>
<organism evidence="14 15">
    <name type="scientific">Cucumis sativus</name>
    <name type="common">Cucumber</name>
    <dbReference type="NCBI Taxonomy" id="3659"/>
    <lineage>
        <taxon>Eukaryota</taxon>
        <taxon>Viridiplantae</taxon>
        <taxon>Streptophyta</taxon>
        <taxon>Embryophyta</taxon>
        <taxon>Tracheophyta</taxon>
        <taxon>Spermatophyta</taxon>
        <taxon>Magnoliopsida</taxon>
        <taxon>eudicotyledons</taxon>
        <taxon>Gunneridae</taxon>
        <taxon>Pentapetalae</taxon>
        <taxon>rosids</taxon>
        <taxon>fabids</taxon>
        <taxon>Cucurbitales</taxon>
        <taxon>Cucurbitaceae</taxon>
        <taxon>Benincaseae</taxon>
        <taxon>Cucumis</taxon>
    </lineage>
</organism>
<dbReference type="CDD" id="cd11019">
    <property type="entry name" value="OsENODL1_like"/>
    <property type="match status" value="1"/>
</dbReference>
<feature type="transmembrane region" description="Helical" evidence="11">
    <location>
        <begin position="225"/>
        <end position="246"/>
    </location>
</feature>
<gene>
    <name evidence="14" type="ORF">Csa_3G423800</name>
</gene>
<dbReference type="Gramene" id="KGN57992">
    <property type="protein sequence ID" value="KGN57992"/>
    <property type="gene ID" value="Csa_3G423800"/>
</dbReference>
<keyword evidence="11" id="KW-1133">Transmembrane helix</keyword>
<feature type="compositionally biased region" description="Low complexity" evidence="10">
    <location>
        <begin position="129"/>
        <end position="141"/>
    </location>
</feature>
<dbReference type="Gene3D" id="2.60.40.420">
    <property type="entry name" value="Cupredoxins - blue copper proteins"/>
    <property type="match status" value="1"/>
</dbReference>
<comment type="similarity">
    <text evidence="9">Belongs to the early nodulin-like (ENODL) family.</text>
</comment>
<feature type="region of interest" description="Disordered" evidence="10">
    <location>
        <begin position="129"/>
        <end position="226"/>
    </location>
</feature>
<evidence type="ECO:0000256" key="3">
    <source>
        <dbReference type="ARBA" id="ARBA00022622"/>
    </source>
</evidence>
<dbReference type="SUPFAM" id="SSF49503">
    <property type="entry name" value="Cupredoxins"/>
    <property type="match status" value="1"/>
</dbReference>
<evidence type="ECO:0000259" key="13">
    <source>
        <dbReference type="PROSITE" id="PS51485"/>
    </source>
</evidence>
<dbReference type="OMA" id="CFLGYAM"/>
<reference evidence="14 15" key="3">
    <citation type="journal article" date="2010" name="BMC Genomics">
        <title>Transcriptome sequencing and comparative analysis of cucumber flowers with different sex types.</title>
        <authorList>
            <person name="Guo S."/>
            <person name="Zheng Y."/>
            <person name="Joung J.G."/>
            <person name="Liu S."/>
            <person name="Zhang Z."/>
            <person name="Crasta O.R."/>
            <person name="Sobral B.W."/>
            <person name="Xu Y."/>
            <person name="Huang S."/>
            <person name="Fei Z."/>
        </authorList>
    </citation>
    <scope>NUCLEOTIDE SEQUENCE [LARGE SCALE GENOMIC DNA]</scope>
    <source>
        <strain evidence="15">cv. 9930</strain>
    </source>
</reference>
<dbReference type="PRINTS" id="PR01217">
    <property type="entry name" value="PRICHEXTENSN"/>
</dbReference>
<dbReference type="PANTHER" id="PTHR33021:SF253">
    <property type="entry name" value="EARLY NODULIN-LIKE PROTEIN 9"/>
    <property type="match status" value="1"/>
</dbReference>
<dbReference type="eggNOG" id="ENOG502RZQI">
    <property type="taxonomic scope" value="Eukaryota"/>
</dbReference>
<keyword evidence="3" id="KW-0336">GPI-anchor</keyword>
<feature type="signal peptide" evidence="12">
    <location>
        <begin position="1"/>
        <end position="23"/>
    </location>
</feature>
<evidence type="ECO:0000256" key="12">
    <source>
        <dbReference type="SAM" id="SignalP"/>
    </source>
</evidence>
<reference evidence="14 15" key="4">
    <citation type="journal article" date="2011" name="BMC Genomics">
        <title>RNA-Seq improves annotation of protein-coding genes in the cucumber genome.</title>
        <authorList>
            <person name="Li Z."/>
            <person name="Zhang Z."/>
            <person name="Yan P."/>
            <person name="Huang S."/>
            <person name="Fei Z."/>
            <person name="Lin K."/>
        </authorList>
    </citation>
    <scope>NUCLEOTIDE SEQUENCE [LARGE SCALE GENOMIC DNA]</scope>
    <source>
        <strain evidence="15">cv. 9930</strain>
    </source>
</reference>
<feature type="compositionally biased region" description="Polar residues" evidence="10">
    <location>
        <begin position="197"/>
        <end position="207"/>
    </location>
</feature>
<dbReference type="GO" id="GO:0098552">
    <property type="term" value="C:side of membrane"/>
    <property type="evidence" value="ECO:0007669"/>
    <property type="project" value="UniProtKB-KW"/>
</dbReference>
<feature type="compositionally biased region" description="Pro residues" evidence="10">
    <location>
        <begin position="214"/>
        <end position="224"/>
    </location>
</feature>
<dbReference type="FunFam" id="2.60.40.420:FF:000010">
    <property type="entry name" value="Early nodulin-like protein 1"/>
    <property type="match status" value="1"/>
</dbReference>
<keyword evidence="6" id="KW-1015">Disulfide bond</keyword>
<dbReference type="PANTHER" id="PTHR33021">
    <property type="entry name" value="BLUE COPPER PROTEIN"/>
    <property type="match status" value="1"/>
</dbReference>
<evidence type="ECO:0000256" key="2">
    <source>
        <dbReference type="ARBA" id="ARBA00022475"/>
    </source>
</evidence>
<dbReference type="KEGG" id="csv:101212992"/>